<keyword evidence="9" id="KW-1185">Reference proteome</keyword>
<keyword evidence="4" id="KW-0677">Repeat</keyword>
<evidence type="ECO:0000256" key="3">
    <source>
        <dbReference type="ARBA" id="ARBA00022574"/>
    </source>
</evidence>
<sequence length="1025" mass="117277">MAPIVSNPYNSVTFENSLSLRVDGGVGSISINPSGRDVVLAGCRGLYVVDLDDPFSPPRWLHHLTSWEVADVQWSPHSSKPSWVMSTSNQKALLWNLARNGDDAIEHVLHGHSRAITDINFHPNHPELLATCSVDTFVLAWDMRTPRRPIFEVADWRAGASQVKWNFQNPNILASSHDNYFYIWDIRNQAKAVHKIYAHTRKINGVDFSRTKENEIISASNDYTVKYWDISKDTNTPESTINTSFQVWRARHLPFGDGCAIIPLTGGDNSIYLAKHKDIQGDTKFSPSHVFKGHSDRVTDFLWRSRHTDSGYDDREFQLVTWSKDSDLRLWSLNDEIYSQLDYKRGEPVTFPEVDYKTYREEPESTTSIKDTLKINNEMFVSGRGDFKSTTDHLHWISGVRIGRSAFSSTMDQNPNKPLDNSLDNLGEELTVIGHKFPKVKFERISVSTGTLDLSLNGPWNLSTPEDLVFLRIEIKFPKEYPSSAPVFKIEENNNLTKEARDEIFSGLSEITKIYARFSQYSLEVCLRFLMGDKVDLETLGQDIAHQESEGYYNLPSVDEANDFESSLSSLNSSANELSDSESYIENESADDDELVSALQNSQGSVNESRYFDSTPLPKGCGATWTTTGKLVCFFMPKQSEKRQKNIIKFDRKGFGNQVLYQEDEELSDDSLSDDLNDILRKDLSSRKKITGVFRIQNFNNLSKYDSDKVSSMLTETTKSHNSLRTGTINKNVVAIFDFSDLIPSKYELSSEYKVVGDSAEKLSLHNSLICEDLGYSELADTWRLLSMILTKDFYWGVHPIGRTWFINELMKYYERLGDVQMLAMMSCIIQGSKSAYEEQEADFYQPLMKEPHTFQRNYRLSSMGSSESTLRLPFSRSSSIATTKEIGKTINVKVEMFNEGEMGYSEDTFKFKLLDEEDPKYDRYREEYSNMLYSWGQNLRRAEILKFNYENSLVCKKLLTDGYQAKVKIAKNDRVCVYCNLKTSRTTFVCFKCHHVLHTNCAKEWWEESNECCTGCGCTCLEKE</sequence>
<dbReference type="InterPro" id="IPR015943">
    <property type="entry name" value="WD40/YVTN_repeat-like_dom_sf"/>
</dbReference>
<dbReference type="InterPro" id="IPR001680">
    <property type="entry name" value="WD40_rpt"/>
</dbReference>
<dbReference type="Gene3D" id="3.10.110.10">
    <property type="entry name" value="Ubiquitin Conjugating Enzyme"/>
    <property type="match status" value="1"/>
</dbReference>
<dbReference type="SUPFAM" id="SSF50978">
    <property type="entry name" value="WD40 repeat-like"/>
    <property type="match status" value="1"/>
</dbReference>
<dbReference type="OrthoDB" id="311712at2759"/>
<dbReference type="PANTHER" id="PTHR46170:SF1">
    <property type="entry name" value="GATOR COMPLEX PROTEIN WDR59"/>
    <property type="match status" value="1"/>
</dbReference>
<proteinExistence type="inferred from homology"/>
<gene>
    <name evidence="8" type="ORF">WICMUC_005259</name>
</gene>
<feature type="domain" description="RWD" evidence="7">
    <location>
        <begin position="428"/>
        <end position="537"/>
    </location>
</feature>
<accession>A0A9P8PAT7</accession>
<dbReference type="GO" id="GO:0035859">
    <property type="term" value="C:Seh1-associated complex"/>
    <property type="evidence" value="ECO:0007669"/>
    <property type="project" value="TreeGrafter"/>
</dbReference>
<evidence type="ECO:0000313" key="9">
    <source>
        <dbReference type="Proteomes" id="UP000769528"/>
    </source>
</evidence>
<evidence type="ECO:0000256" key="6">
    <source>
        <dbReference type="PROSITE-ProRule" id="PRU00221"/>
    </source>
</evidence>
<dbReference type="GO" id="GO:0035591">
    <property type="term" value="F:signaling adaptor activity"/>
    <property type="evidence" value="ECO:0007669"/>
    <property type="project" value="TreeGrafter"/>
</dbReference>
<dbReference type="InterPro" id="IPR036322">
    <property type="entry name" value="WD40_repeat_dom_sf"/>
</dbReference>
<evidence type="ECO:0000256" key="5">
    <source>
        <dbReference type="ARBA" id="ARBA00038452"/>
    </source>
</evidence>
<evidence type="ECO:0000256" key="2">
    <source>
        <dbReference type="ARBA" id="ARBA00022554"/>
    </source>
</evidence>
<name>A0A9P8PAT7_9ASCO</name>
<dbReference type="PROSITE" id="PS50294">
    <property type="entry name" value="WD_REPEATS_REGION"/>
    <property type="match status" value="2"/>
</dbReference>
<dbReference type="InterPro" id="IPR019775">
    <property type="entry name" value="WD40_repeat_CS"/>
</dbReference>
<keyword evidence="3 6" id="KW-0853">WD repeat</keyword>
<dbReference type="AlphaFoldDB" id="A0A9P8PAT7"/>
<comment type="similarity">
    <text evidence="5">Belongs to the WD repeat WDR59 family.</text>
</comment>
<dbReference type="InterPro" id="IPR049567">
    <property type="entry name" value="WDR59-like"/>
</dbReference>
<evidence type="ECO:0000256" key="1">
    <source>
        <dbReference type="ARBA" id="ARBA00004116"/>
    </source>
</evidence>
<dbReference type="InterPro" id="IPR049566">
    <property type="entry name" value="WDR59_RTC1-like_RING_Znf"/>
</dbReference>
<dbReference type="InterPro" id="IPR016135">
    <property type="entry name" value="UBQ-conjugating_enzyme/RWD"/>
</dbReference>
<dbReference type="PROSITE" id="PS50908">
    <property type="entry name" value="RWD"/>
    <property type="match status" value="1"/>
</dbReference>
<dbReference type="GO" id="GO:0034198">
    <property type="term" value="P:cellular response to amino acid starvation"/>
    <property type="evidence" value="ECO:0007669"/>
    <property type="project" value="TreeGrafter"/>
</dbReference>
<evidence type="ECO:0000256" key="4">
    <source>
        <dbReference type="ARBA" id="ARBA00022737"/>
    </source>
</evidence>
<dbReference type="SUPFAM" id="SSF54495">
    <property type="entry name" value="UBC-like"/>
    <property type="match status" value="1"/>
</dbReference>
<reference evidence="8" key="1">
    <citation type="journal article" date="2021" name="Open Biol.">
        <title>Shared evolutionary footprints suggest mitochondrial oxidative damage underlies multiple complex I losses in fungi.</title>
        <authorList>
            <person name="Schikora-Tamarit M.A."/>
            <person name="Marcet-Houben M."/>
            <person name="Nosek J."/>
            <person name="Gabaldon T."/>
        </authorList>
    </citation>
    <scope>NUCLEOTIDE SEQUENCE</scope>
    <source>
        <strain evidence="8">CBS6341</strain>
    </source>
</reference>
<dbReference type="Pfam" id="PF00400">
    <property type="entry name" value="WD40"/>
    <property type="match status" value="2"/>
</dbReference>
<feature type="repeat" description="WD" evidence="6">
    <location>
        <begin position="196"/>
        <end position="238"/>
    </location>
</feature>
<dbReference type="Pfam" id="PF05773">
    <property type="entry name" value="RWD"/>
    <property type="match status" value="1"/>
</dbReference>
<dbReference type="SMART" id="SM00320">
    <property type="entry name" value="WD40"/>
    <property type="match status" value="6"/>
</dbReference>
<feature type="repeat" description="WD" evidence="6">
    <location>
        <begin position="109"/>
        <end position="145"/>
    </location>
</feature>
<dbReference type="PANTHER" id="PTHR46170">
    <property type="entry name" value="GATOR COMPLEX PROTEIN WDR59"/>
    <property type="match status" value="1"/>
</dbReference>
<comment type="caution">
    <text evidence="8">The sequence shown here is derived from an EMBL/GenBank/DDBJ whole genome shotgun (WGS) entry which is preliminary data.</text>
</comment>
<protein>
    <recommendedName>
        <fullName evidence="7">RWD domain-containing protein</fullName>
    </recommendedName>
</protein>
<dbReference type="InterPro" id="IPR006575">
    <property type="entry name" value="RWD_dom"/>
</dbReference>
<dbReference type="SMART" id="SM00591">
    <property type="entry name" value="RWD"/>
    <property type="match status" value="1"/>
</dbReference>
<dbReference type="GO" id="GO:0005774">
    <property type="term" value="C:vacuolar membrane"/>
    <property type="evidence" value="ECO:0007669"/>
    <property type="project" value="TreeGrafter"/>
</dbReference>
<evidence type="ECO:0000313" key="8">
    <source>
        <dbReference type="EMBL" id="KAH3667859.1"/>
    </source>
</evidence>
<evidence type="ECO:0000259" key="7">
    <source>
        <dbReference type="PROSITE" id="PS50908"/>
    </source>
</evidence>
<dbReference type="Gene3D" id="2.130.10.10">
    <property type="entry name" value="YVTN repeat-like/Quinoprotein amine dehydrogenase"/>
    <property type="match status" value="1"/>
</dbReference>
<dbReference type="PROSITE" id="PS00678">
    <property type="entry name" value="WD_REPEATS_1"/>
    <property type="match status" value="1"/>
</dbReference>
<organism evidence="8 9">
    <name type="scientific">Wickerhamomyces mucosus</name>
    <dbReference type="NCBI Taxonomy" id="1378264"/>
    <lineage>
        <taxon>Eukaryota</taxon>
        <taxon>Fungi</taxon>
        <taxon>Dikarya</taxon>
        <taxon>Ascomycota</taxon>
        <taxon>Saccharomycotina</taxon>
        <taxon>Saccharomycetes</taxon>
        <taxon>Phaffomycetales</taxon>
        <taxon>Wickerhamomycetaceae</taxon>
        <taxon>Wickerhamomyces</taxon>
    </lineage>
</organism>
<dbReference type="EMBL" id="JAEUBF010001377">
    <property type="protein sequence ID" value="KAH3667859.1"/>
    <property type="molecule type" value="Genomic_DNA"/>
</dbReference>
<comment type="subcellular location">
    <subcellularLocation>
        <location evidence="1">Vacuole</location>
    </subcellularLocation>
</comment>
<keyword evidence="2" id="KW-0926">Vacuole</keyword>
<dbReference type="GO" id="GO:1904263">
    <property type="term" value="P:positive regulation of TORC1 signaling"/>
    <property type="evidence" value="ECO:0007669"/>
    <property type="project" value="TreeGrafter"/>
</dbReference>
<dbReference type="Proteomes" id="UP000769528">
    <property type="component" value="Unassembled WGS sequence"/>
</dbReference>
<reference evidence="8" key="2">
    <citation type="submission" date="2021-01" db="EMBL/GenBank/DDBJ databases">
        <authorList>
            <person name="Schikora-Tamarit M.A."/>
        </authorList>
    </citation>
    <scope>NUCLEOTIDE SEQUENCE</scope>
    <source>
        <strain evidence="8">CBS6341</strain>
    </source>
</reference>
<dbReference type="Pfam" id="PF17120">
    <property type="entry name" value="zf-RING_16"/>
    <property type="match status" value="1"/>
</dbReference>
<dbReference type="PROSITE" id="PS50082">
    <property type="entry name" value="WD_REPEATS_2"/>
    <property type="match status" value="2"/>
</dbReference>